<dbReference type="Pfam" id="PF00397">
    <property type="entry name" value="WW"/>
    <property type="match status" value="1"/>
</dbReference>
<dbReference type="SMART" id="SM00456">
    <property type="entry name" value="WW"/>
    <property type="match status" value="1"/>
</dbReference>
<gene>
    <name evidence="3" type="ORF">TCE0_018f05090</name>
</gene>
<name>A0A510NVA3_TALPI</name>
<dbReference type="InterPro" id="IPR036020">
    <property type="entry name" value="WW_dom_sf"/>
</dbReference>
<feature type="domain" description="WW" evidence="2">
    <location>
        <begin position="39"/>
        <end position="73"/>
    </location>
</feature>
<evidence type="ECO:0000313" key="4">
    <source>
        <dbReference type="Proteomes" id="UP000053095"/>
    </source>
</evidence>
<feature type="compositionally biased region" description="Basic and acidic residues" evidence="1">
    <location>
        <begin position="16"/>
        <end position="28"/>
    </location>
</feature>
<dbReference type="PROSITE" id="PS50020">
    <property type="entry name" value="WW_DOMAIN_2"/>
    <property type="match status" value="1"/>
</dbReference>
<dbReference type="InterPro" id="IPR001202">
    <property type="entry name" value="WW_dom"/>
</dbReference>
<dbReference type="EMBL" id="DF933814">
    <property type="protein sequence ID" value="GAM36191.1"/>
    <property type="molecule type" value="Genomic_DNA"/>
</dbReference>
<proteinExistence type="predicted"/>
<dbReference type="Proteomes" id="UP000053095">
    <property type="component" value="Unassembled WGS sequence"/>
</dbReference>
<dbReference type="SUPFAM" id="SSF51045">
    <property type="entry name" value="WW domain"/>
    <property type="match status" value="1"/>
</dbReference>
<reference evidence="4" key="1">
    <citation type="journal article" date="2015" name="Genome Announc.">
        <title>Draft genome sequence of Talaromyces cellulolyticus strain Y-94, a source of lignocellulosic biomass-degrading enzymes.</title>
        <authorList>
            <person name="Fujii T."/>
            <person name="Koike H."/>
            <person name="Sawayama S."/>
            <person name="Yano S."/>
            <person name="Inoue H."/>
        </authorList>
    </citation>
    <scope>NUCLEOTIDE SEQUENCE [LARGE SCALE GENOMIC DNA]</scope>
    <source>
        <strain evidence="4">Y-94</strain>
    </source>
</reference>
<keyword evidence="4" id="KW-1185">Reference proteome</keyword>
<protein>
    <submittedName>
        <fullName evidence="3">WW domain protein</fullName>
    </submittedName>
</protein>
<evidence type="ECO:0000259" key="2">
    <source>
        <dbReference type="PROSITE" id="PS50020"/>
    </source>
</evidence>
<accession>A0A510NVA3</accession>
<evidence type="ECO:0000256" key="1">
    <source>
        <dbReference type="SAM" id="MobiDB-lite"/>
    </source>
</evidence>
<feature type="region of interest" description="Disordered" evidence="1">
    <location>
        <begin position="9"/>
        <end position="43"/>
    </location>
</feature>
<dbReference type="AlphaFoldDB" id="A0A510NVA3"/>
<sequence length="215" mass="24117">MEFVENVVESFTSGGGRREEVVEERREYYSSGGPGGPPPSVPRPWIAEWDERERRYFYINQETGQRSWELPYGGGGAPGGGYYGEGQRGYEQNTYVQQEQPRSNHNFAYGAAGVAAGLVGGALLMHEGEEIHDEWKGEENRIEERVEDFPENAANWAGNKVGEAEYEVDRVENSVENFPENAAEWVGDKVGSVERFGDEIDYAYDEGKAEGRDGW</sequence>
<dbReference type="Gene3D" id="2.20.70.10">
    <property type="match status" value="1"/>
</dbReference>
<evidence type="ECO:0000313" key="3">
    <source>
        <dbReference type="EMBL" id="GAM36191.1"/>
    </source>
</evidence>
<organism evidence="3 4">
    <name type="scientific">Talaromyces pinophilus</name>
    <name type="common">Penicillium pinophilum</name>
    <dbReference type="NCBI Taxonomy" id="128442"/>
    <lineage>
        <taxon>Eukaryota</taxon>
        <taxon>Fungi</taxon>
        <taxon>Dikarya</taxon>
        <taxon>Ascomycota</taxon>
        <taxon>Pezizomycotina</taxon>
        <taxon>Eurotiomycetes</taxon>
        <taxon>Eurotiomycetidae</taxon>
        <taxon>Eurotiales</taxon>
        <taxon>Trichocomaceae</taxon>
        <taxon>Talaromyces</taxon>
        <taxon>Talaromyces sect. Talaromyces</taxon>
    </lineage>
</organism>